<reference evidence="2 3" key="1">
    <citation type="journal article" date="2011" name="Science">
        <title>The ecoresponsive genome of Daphnia pulex.</title>
        <authorList>
            <person name="Colbourne J.K."/>
            <person name="Pfrender M.E."/>
            <person name="Gilbert D."/>
            <person name="Thomas W.K."/>
            <person name="Tucker A."/>
            <person name="Oakley T.H."/>
            <person name="Tokishita S."/>
            <person name="Aerts A."/>
            <person name="Arnold G.J."/>
            <person name="Basu M.K."/>
            <person name="Bauer D.J."/>
            <person name="Caceres C.E."/>
            <person name="Carmel L."/>
            <person name="Casola C."/>
            <person name="Choi J.H."/>
            <person name="Detter J.C."/>
            <person name="Dong Q."/>
            <person name="Dusheyko S."/>
            <person name="Eads B.D."/>
            <person name="Frohlich T."/>
            <person name="Geiler-Samerotte K.A."/>
            <person name="Gerlach D."/>
            <person name="Hatcher P."/>
            <person name="Jogdeo S."/>
            <person name="Krijgsveld J."/>
            <person name="Kriventseva E.V."/>
            <person name="Kultz D."/>
            <person name="Laforsch C."/>
            <person name="Lindquist E."/>
            <person name="Lopez J."/>
            <person name="Manak J.R."/>
            <person name="Muller J."/>
            <person name="Pangilinan J."/>
            <person name="Patwardhan R.P."/>
            <person name="Pitluck S."/>
            <person name="Pritham E.J."/>
            <person name="Rechtsteiner A."/>
            <person name="Rho M."/>
            <person name="Rogozin I.B."/>
            <person name="Sakarya O."/>
            <person name="Salamov A."/>
            <person name="Schaack S."/>
            <person name="Shapiro H."/>
            <person name="Shiga Y."/>
            <person name="Skalitzky C."/>
            <person name="Smith Z."/>
            <person name="Souvorov A."/>
            <person name="Sung W."/>
            <person name="Tang Z."/>
            <person name="Tsuchiya D."/>
            <person name="Tu H."/>
            <person name="Vos H."/>
            <person name="Wang M."/>
            <person name="Wolf Y.I."/>
            <person name="Yamagata H."/>
            <person name="Yamada T."/>
            <person name="Ye Y."/>
            <person name="Shaw J.R."/>
            <person name="Andrews J."/>
            <person name="Crease T.J."/>
            <person name="Tang H."/>
            <person name="Lucas S.M."/>
            <person name="Robertson H.M."/>
            <person name="Bork P."/>
            <person name="Koonin E.V."/>
            <person name="Zdobnov E.M."/>
            <person name="Grigoriev I.V."/>
            <person name="Lynch M."/>
            <person name="Boore J.L."/>
        </authorList>
    </citation>
    <scope>NUCLEOTIDE SEQUENCE [LARGE SCALE GENOMIC DNA]</scope>
</reference>
<dbReference type="InParanoid" id="E9GQU5"/>
<gene>
    <name evidence="2" type="ORF">DAPPUDRAFT_320669</name>
</gene>
<feature type="signal peptide" evidence="1">
    <location>
        <begin position="1"/>
        <end position="17"/>
    </location>
</feature>
<accession>E9GQU5</accession>
<evidence type="ECO:0000313" key="2">
    <source>
        <dbReference type="EMBL" id="EFX78269.1"/>
    </source>
</evidence>
<feature type="chain" id="PRO_5003241204" evidence="1">
    <location>
        <begin position="18"/>
        <end position="149"/>
    </location>
</feature>
<protein>
    <submittedName>
        <fullName evidence="2">Uncharacterized protein</fullName>
    </submittedName>
</protein>
<dbReference type="AlphaFoldDB" id="E9GQU5"/>
<keyword evidence="3" id="KW-1185">Reference proteome</keyword>
<evidence type="ECO:0000256" key="1">
    <source>
        <dbReference type="SAM" id="SignalP"/>
    </source>
</evidence>
<organism evidence="2 3">
    <name type="scientific">Daphnia pulex</name>
    <name type="common">Water flea</name>
    <dbReference type="NCBI Taxonomy" id="6669"/>
    <lineage>
        <taxon>Eukaryota</taxon>
        <taxon>Metazoa</taxon>
        <taxon>Ecdysozoa</taxon>
        <taxon>Arthropoda</taxon>
        <taxon>Crustacea</taxon>
        <taxon>Branchiopoda</taxon>
        <taxon>Diplostraca</taxon>
        <taxon>Cladocera</taxon>
        <taxon>Anomopoda</taxon>
        <taxon>Daphniidae</taxon>
        <taxon>Daphnia</taxon>
    </lineage>
</organism>
<dbReference type="Proteomes" id="UP000000305">
    <property type="component" value="Unassembled WGS sequence"/>
</dbReference>
<evidence type="ECO:0000313" key="3">
    <source>
        <dbReference type="Proteomes" id="UP000000305"/>
    </source>
</evidence>
<proteinExistence type="predicted"/>
<name>E9GQU5_DAPPU</name>
<sequence>MKRTLITFSLTLATVFAYYSTPDAEEEDDNTGNSVAGYYDIESGTLNNPALVHIGTPDEHNSGNDNNNNNYDVPINIYYHYQHQDSQLADDRSPGVPASAHEINPTHINFLIRFFRSFAALPAIFRHRFLCNFSPSVSLDNLNCFTSLE</sequence>
<dbReference type="KEGG" id="dpx:DAPPUDRAFT_320669"/>
<dbReference type="HOGENOM" id="CLU_1751531_0_0_1"/>
<dbReference type="OrthoDB" id="6350595at2759"/>
<keyword evidence="1" id="KW-0732">Signal</keyword>
<dbReference type="EMBL" id="GL732558">
    <property type="protein sequence ID" value="EFX78269.1"/>
    <property type="molecule type" value="Genomic_DNA"/>
</dbReference>